<gene>
    <name evidence="1" type="ORF">SCNRRL3882_5294</name>
</gene>
<protein>
    <submittedName>
        <fullName evidence="1">Uncharacterized protein</fullName>
    </submittedName>
</protein>
<sequence length="128" mass="12995">MPGWDLKPQGISHVLQTTGDAASKLEKYAKAFGEHLTSAASSAGTVSAEGGGEGGEKAQGGLVALALSQFAEHATKDLKFVAARAGKSLQGAVDATTAYLNGDEEMAAEAQRKTLQAPAVDLPGVGKR</sequence>
<dbReference type="OrthoDB" id="3389929at2"/>
<evidence type="ECO:0000313" key="1">
    <source>
        <dbReference type="EMBL" id="SOR81842.1"/>
    </source>
</evidence>
<reference evidence="2" key="1">
    <citation type="submission" date="2017-11" db="EMBL/GenBank/DDBJ databases">
        <authorList>
            <person name="Wibberg D."/>
        </authorList>
    </citation>
    <scope>NUCLEOTIDE SEQUENCE [LARGE SCALE GENOMIC DNA]</scope>
</reference>
<proteinExistence type="predicted"/>
<dbReference type="AlphaFoldDB" id="A0A2N9BEQ2"/>
<organism evidence="1 2">
    <name type="scientific">Streptomyces chartreusis NRRL 3882</name>
    <dbReference type="NCBI Taxonomy" id="1079985"/>
    <lineage>
        <taxon>Bacteria</taxon>
        <taxon>Bacillati</taxon>
        <taxon>Actinomycetota</taxon>
        <taxon>Actinomycetes</taxon>
        <taxon>Kitasatosporales</taxon>
        <taxon>Streptomycetaceae</taxon>
        <taxon>Streptomyces</taxon>
    </lineage>
</organism>
<accession>A0A2N9BEQ2</accession>
<dbReference type="InterPro" id="IPR045436">
    <property type="entry name" value="DUF6507"/>
</dbReference>
<evidence type="ECO:0000313" key="2">
    <source>
        <dbReference type="Proteomes" id="UP000235464"/>
    </source>
</evidence>
<name>A0A2N9BEQ2_STRCX</name>
<dbReference type="Proteomes" id="UP000235464">
    <property type="component" value="Chromosome I"/>
</dbReference>
<keyword evidence="2" id="KW-1185">Reference proteome</keyword>
<dbReference type="RefSeq" id="WP_029181637.1">
    <property type="nucleotide sequence ID" value="NZ_LT962942.1"/>
</dbReference>
<dbReference type="EMBL" id="LT963352">
    <property type="protein sequence ID" value="SOR81842.1"/>
    <property type="molecule type" value="Genomic_DNA"/>
</dbReference>
<dbReference type="Pfam" id="PF20117">
    <property type="entry name" value="DUF6507"/>
    <property type="match status" value="1"/>
</dbReference>